<name>A0ABD0WV27_UMBPY</name>
<evidence type="ECO:0000313" key="3">
    <source>
        <dbReference type="Proteomes" id="UP001557470"/>
    </source>
</evidence>
<evidence type="ECO:0000256" key="1">
    <source>
        <dbReference type="SAM" id="Phobius"/>
    </source>
</evidence>
<sequence length="240" mass="26393">MTLLVRRGRREIWAVYAAATLQTTDTSTDQVEATPPSGERAEGGSADGSFFYRELWFIVLMTGVALVLLAVILGIILHKALSKPPFTRERPPLVTLPLQKRSPMAVYPPNDNYLFDTVPETTTSSNSVTLKGFTMHLEGVTDSKFWAGGDAPPEGELGILNVSSLHVSAIHGSAHSQNSLRRSISQILDRKSLTGEDDVWDAHGQGHDSGMFMEDEEFVDTIKGFSTVRKEHTMFTDTNL</sequence>
<gene>
    <name evidence="2" type="ORF">UPYG_G00253520</name>
</gene>
<proteinExistence type="predicted"/>
<evidence type="ECO:0008006" key="4">
    <source>
        <dbReference type="Google" id="ProtNLM"/>
    </source>
</evidence>
<keyword evidence="1" id="KW-0472">Membrane</keyword>
<keyword evidence="1" id="KW-1133">Transmembrane helix</keyword>
<feature type="transmembrane region" description="Helical" evidence="1">
    <location>
        <begin position="55"/>
        <end position="77"/>
    </location>
</feature>
<accession>A0ABD0WV27</accession>
<dbReference type="EMBL" id="JAGEUA010000008">
    <property type="protein sequence ID" value="KAL0967537.1"/>
    <property type="molecule type" value="Genomic_DNA"/>
</dbReference>
<keyword evidence="3" id="KW-1185">Reference proteome</keyword>
<reference evidence="2 3" key="1">
    <citation type="submission" date="2024-06" db="EMBL/GenBank/DDBJ databases">
        <authorList>
            <person name="Pan Q."/>
            <person name="Wen M."/>
            <person name="Jouanno E."/>
            <person name="Zahm M."/>
            <person name="Klopp C."/>
            <person name="Cabau C."/>
            <person name="Louis A."/>
            <person name="Berthelot C."/>
            <person name="Parey E."/>
            <person name="Roest Crollius H."/>
            <person name="Montfort J."/>
            <person name="Robinson-Rechavi M."/>
            <person name="Bouchez O."/>
            <person name="Lampietro C."/>
            <person name="Lopez Roques C."/>
            <person name="Donnadieu C."/>
            <person name="Postlethwait J."/>
            <person name="Bobe J."/>
            <person name="Verreycken H."/>
            <person name="Guiguen Y."/>
        </authorList>
    </citation>
    <scope>NUCLEOTIDE SEQUENCE [LARGE SCALE GENOMIC DNA]</scope>
    <source>
        <strain evidence="2">Up_M1</strain>
        <tissue evidence="2">Testis</tissue>
    </source>
</reference>
<protein>
    <recommendedName>
        <fullName evidence="4">Usherin</fullName>
    </recommendedName>
</protein>
<keyword evidence="1" id="KW-0812">Transmembrane</keyword>
<organism evidence="2 3">
    <name type="scientific">Umbra pygmaea</name>
    <name type="common">Eastern mudminnow</name>
    <dbReference type="NCBI Taxonomy" id="75934"/>
    <lineage>
        <taxon>Eukaryota</taxon>
        <taxon>Metazoa</taxon>
        <taxon>Chordata</taxon>
        <taxon>Craniata</taxon>
        <taxon>Vertebrata</taxon>
        <taxon>Euteleostomi</taxon>
        <taxon>Actinopterygii</taxon>
        <taxon>Neopterygii</taxon>
        <taxon>Teleostei</taxon>
        <taxon>Protacanthopterygii</taxon>
        <taxon>Esociformes</taxon>
        <taxon>Umbridae</taxon>
        <taxon>Umbra</taxon>
    </lineage>
</organism>
<evidence type="ECO:0000313" key="2">
    <source>
        <dbReference type="EMBL" id="KAL0967537.1"/>
    </source>
</evidence>
<dbReference type="Proteomes" id="UP001557470">
    <property type="component" value="Unassembled WGS sequence"/>
</dbReference>
<dbReference type="AlphaFoldDB" id="A0ABD0WV27"/>
<comment type="caution">
    <text evidence="2">The sequence shown here is derived from an EMBL/GenBank/DDBJ whole genome shotgun (WGS) entry which is preliminary data.</text>
</comment>